<accession>A0AAV2T3K9</accession>
<protein>
    <submittedName>
        <fullName evidence="2">Uncharacterized protein</fullName>
    </submittedName>
</protein>
<sequence>MTVYGSVSADGNYAGVWPLAVLPMTARTTYDRVLRTLFGETPTVSRNSAFRSSAPLQAEEKKGKQNQQGGVSSENGGKPIWKGSLKEISASVNYIA</sequence>
<organism evidence="2 3">
    <name type="scientific">Calicophoron daubneyi</name>
    <name type="common">Rumen fluke</name>
    <name type="synonym">Paramphistomum daubneyi</name>
    <dbReference type="NCBI Taxonomy" id="300641"/>
    <lineage>
        <taxon>Eukaryota</taxon>
        <taxon>Metazoa</taxon>
        <taxon>Spiralia</taxon>
        <taxon>Lophotrochozoa</taxon>
        <taxon>Platyhelminthes</taxon>
        <taxon>Trematoda</taxon>
        <taxon>Digenea</taxon>
        <taxon>Plagiorchiida</taxon>
        <taxon>Pronocephalata</taxon>
        <taxon>Paramphistomoidea</taxon>
        <taxon>Paramphistomidae</taxon>
        <taxon>Calicophoron</taxon>
    </lineage>
</organism>
<evidence type="ECO:0000256" key="1">
    <source>
        <dbReference type="SAM" id="MobiDB-lite"/>
    </source>
</evidence>
<proteinExistence type="predicted"/>
<reference evidence="2" key="1">
    <citation type="submission" date="2024-06" db="EMBL/GenBank/DDBJ databases">
        <authorList>
            <person name="Liu X."/>
            <person name="Lenzi L."/>
            <person name="Haldenby T S."/>
            <person name="Uol C."/>
        </authorList>
    </citation>
    <scope>NUCLEOTIDE SEQUENCE</scope>
</reference>
<dbReference type="AlphaFoldDB" id="A0AAV2T3K9"/>
<gene>
    <name evidence="2" type="ORF">CDAUBV1_LOCUS3835</name>
</gene>
<evidence type="ECO:0000313" key="2">
    <source>
        <dbReference type="EMBL" id="CAL5131421.1"/>
    </source>
</evidence>
<name>A0AAV2T3K9_CALDB</name>
<comment type="caution">
    <text evidence="2">The sequence shown here is derived from an EMBL/GenBank/DDBJ whole genome shotgun (WGS) entry which is preliminary data.</text>
</comment>
<evidence type="ECO:0000313" key="3">
    <source>
        <dbReference type="Proteomes" id="UP001497525"/>
    </source>
</evidence>
<dbReference type="EMBL" id="CAXLJL010000090">
    <property type="protein sequence ID" value="CAL5131421.1"/>
    <property type="molecule type" value="Genomic_DNA"/>
</dbReference>
<dbReference type="Proteomes" id="UP001497525">
    <property type="component" value="Unassembled WGS sequence"/>
</dbReference>
<feature type="compositionally biased region" description="Polar residues" evidence="1">
    <location>
        <begin position="65"/>
        <end position="75"/>
    </location>
</feature>
<feature type="region of interest" description="Disordered" evidence="1">
    <location>
        <begin position="48"/>
        <end position="81"/>
    </location>
</feature>